<evidence type="ECO:0000256" key="11">
    <source>
        <dbReference type="ARBA" id="ARBA00022679"/>
    </source>
</evidence>
<dbReference type="InterPro" id="IPR050499">
    <property type="entry name" value="PEP-utilizing_PTS_enzyme"/>
</dbReference>
<dbReference type="InterPro" id="IPR008279">
    <property type="entry name" value="PEP-util_enz_mobile_dom"/>
</dbReference>
<dbReference type="Pfam" id="PF05524">
    <property type="entry name" value="PEP-utilisers_N"/>
    <property type="match status" value="1"/>
</dbReference>
<feature type="binding site" evidence="19">
    <location>
        <position position="336"/>
    </location>
    <ligand>
        <name>phosphoenolpyruvate</name>
        <dbReference type="ChEBI" id="CHEBI:58702"/>
    </ligand>
</feature>
<evidence type="ECO:0000256" key="15">
    <source>
        <dbReference type="ARBA" id="ARBA00022842"/>
    </source>
</evidence>
<dbReference type="InterPro" id="IPR018274">
    <property type="entry name" value="PEP_util_AS"/>
</dbReference>
<keyword evidence="14 17" id="KW-0418">Kinase</keyword>
<dbReference type="GO" id="GO:0016301">
    <property type="term" value="F:kinase activity"/>
    <property type="evidence" value="ECO:0007669"/>
    <property type="project" value="UniProtKB-KW"/>
</dbReference>
<accession>A0AAU9DE02</accession>
<keyword evidence="9 17" id="KW-0963">Cytoplasm</keyword>
<keyword evidence="13 17" id="KW-0479">Metal-binding</keyword>
<feature type="binding site" evidence="19">
    <location>
        <position position="300"/>
    </location>
    <ligand>
        <name>phosphoenolpyruvate</name>
        <dbReference type="ChEBI" id="CHEBI:58702"/>
    </ligand>
</feature>
<comment type="function">
    <text evidence="3 17">General (non sugar-specific) component of the phosphoenolpyruvate-dependent sugar phosphotransferase system (sugar PTS). This major carbohydrate active-transport system catalyzes the phosphorylation of incoming sugar substrates concomitantly with their translocation across the cell membrane. Enzyme I transfers the phosphoryl group from phosphoenolpyruvate (PEP) to the phosphoryl carrier protein (HPr).</text>
</comment>
<evidence type="ECO:0000256" key="7">
    <source>
        <dbReference type="ARBA" id="ARBA00016544"/>
    </source>
</evidence>
<evidence type="ECO:0000256" key="5">
    <source>
        <dbReference type="ARBA" id="ARBA00007837"/>
    </source>
</evidence>
<evidence type="ECO:0000256" key="13">
    <source>
        <dbReference type="ARBA" id="ARBA00022723"/>
    </source>
</evidence>
<dbReference type="PANTHER" id="PTHR46244">
    <property type="entry name" value="PHOSPHOENOLPYRUVATE-PROTEIN PHOSPHOTRANSFERASE"/>
    <property type="match status" value="1"/>
</dbReference>
<dbReference type="AlphaFoldDB" id="A0AAU9DE02"/>
<comment type="cofactor">
    <cofactor evidence="2 17 20">
        <name>Mg(2+)</name>
        <dbReference type="ChEBI" id="CHEBI:18420"/>
    </cofactor>
</comment>
<dbReference type="PANTHER" id="PTHR46244:SF3">
    <property type="entry name" value="PHOSPHOENOLPYRUVATE-PROTEIN PHOSPHOTRANSFERASE"/>
    <property type="match status" value="1"/>
</dbReference>
<gene>
    <name evidence="25" type="ORF">HLVA_21490</name>
</gene>
<keyword evidence="26" id="KW-1185">Reference proteome</keyword>
<evidence type="ECO:0000256" key="20">
    <source>
        <dbReference type="PIRSR" id="PIRSR000732-3"/>
    </source>
</evidence>
<evidence type="ECO:0000313" key="25">
    <source>
        <dbReference type="EMBL" id="BDU51580.1"/>
    </source>
</evidence>
<dbReference type="Gene3D" id="3.20.20.60">
    <property type="entry name" value="Phosphoenolpyruvate-binding domains"/>
    <property type="match status" value="1"/>
</dbReference>
<evidence type="ECO:0000313" key="26">
    <source>
        <dbReference type="Proteomes" id="UP001321582"/>
    </source>
</evidence>
<evidence type="ECO:0000256" key="1">
    <source>
        <dbReference type="ARBA" id="ARBA00000683"/>
    </source>
</evidence>
<dbReference type="InterPro" id="IPR024692">
    <property type="entry name" value="PTS_EI"/>
</dbReference>
<dbReference type="EC" id="2.7.3.9" evidence="6 17"/>
<keyword evidence="25" id="KW-0614">Plasmid</keyword>
<dbReference type="InterPro" id="IPR036618">
    <property type="entry name" value="PtsI_HPr-bd_sf"/>
</dbReference>
<feature type="binding site" evidence="20">
    <location>
        <position position="435"/>
    </location>
    <ligand>
        <name>Mg(2+)</name>
        <dbReference type="ChEBI" id="CHEBI:18420"/>
    </ligand>
</feature>
<comment type="similarity">
    <text evidence="5 17">Belongs to the PEP-utilizing enzyme family.</text>
</comment>
<dbReference type="PIRSF" id="PIRSF000732">
    <property type="entry name" value="PTS_enzyme_I"/>
    <property type="match status" value="1"/>
</dbReference>
<dbReference type="InterPro" id="IPR006318">
    <property type="entry name" value="PTS_EI-like"/>
</dbReference>
<evidence type="ECO:0000256" key="12">
    <source>
        <dbReference type="ARBA" id="ARBA00022683"/>
    </source>
</evidence>
<evidence type="ECO:0000256" key="10">
    <source>
        <dbReference type="ARBA" id="ARBA00022597"/>
    </source>
</evidence>
<evidence type="ECO:0000256" key="9">
    <source>
        <dbReference type="ARBA" id="ARBA00022490"/>
    </source>
</evidence>
<evidence type="ECO:0000256" key="21">
    <source>
        <dbReference type="SAM" id="Coils"/>
    </source>
</evidence>
<dbReference type="SUPFAM" id="SSF47831">
    <property type="entry name" value="Enzyme I of the PEP:sugar phosphotransferase system HPr-binding (sub)domain"/>
    <property type="match status" value="1"/>
</dbReference>
<evidence type="ECO:0000256" key="19">
    <source>
        <dbReference type="PIRSR" id="PIRSR000732-2"/>
    </source>
</evidence>
<dbReference type="SUPFAM" id="SSF52009">
    <property type="entry name" value="Phosphohistidine domain"/>
    <property type="match status" value="1"/>
</dbReference>
<comment type="catalytic activity">
    <reaction evidence="1 17">
        <text>L-histidyl-[protein] + phosphoenolpyruvate = N(pros)-phospho-L-histidyl-[protein] + pyruvate</text>
        <dbReference type="Rhea" id="RHEA:23880"/>
        <dbReference type="Rhea" id="RHEA-COMP:9745"/>
        <dbReference type="Rhea" id="RHEA-COMP:9746"/>
        <dbReference type="ChEBI" id="CHEBI:15361"/>
        <dbReference type="ChEBI" id="CHEBI:29979"/>
        <dbReference type="ChEBI" id="CHEBI:58702"/>
        <dbReference type="ChEBI" id="CHEBI:64837"/>
        <dbReference type="EC" id="2.7.3.9"/>
    </reaction>
</comment>
<dbReference type="EMBL" id="AP027060">
    <property type="protein sequence ID" value="BDU51580.1"/>
    <property type="molecule type" value="Genomic_DNA"/>
</dbReference>
<dbReference type="Proteomes" id="UP001321582">
    <property type="component" value="Plasmid pHIC"/>
</dbReference>
<evidence type="ECO:0000256" key="3">
    <source>
        <dbReference type="ARBA" id="ARBA00002728"/>
    </source>
</evidence>
<dbReference type="Pfam" id="PF00391">
    <property type="entry name" value="PEP-utilizers"/>
    <property type="match status" value="1"/>
</dbReference>
<keyword evidence="15 17" id="KW-0460">Magnesium</keyword>
<name>A0AAU9DE02_9FUSO</name>
<evidence type="ECO:0000259" key="22">
    <source>
        <dbReference type="Pfam" id="PF00391"/>
    </source>
</evidence>
<comment type="subcellular location">
    <subcellularLocation>
        <location evidence="4 17">Cytoplasm</location>
    </subcellularLocation>
</comment>
<dbReference type="InterPro" id="IPR040442">
    <property type="entry name" value="Pyrv_kinase-like_dom_sf"/>
</dbReference>
<dbReference type="KEGG" id="haby:HLVA_21490"/>
<keyword evidence="21" id="KW-0175">Coiled coil</keyword>
<protein>
    <recommendedName>
        <fullName evidence="7 17">Phosphoenolpyruvate-protein phosphotransferase</fullName>
        <ecNumber evidence="6 17">2.7.3.9</ecNumber>
    </recommendedName>
    <alternativeName>
        <fullName evidence="16 17">Phosphotransferase system, enzyme I</fullName>
    </alternativeName>
</protein>
<evidence type="ECO:0000256" key="4">
    <source>
        <dbReference type="ARBA" id="ARBA00004496"/>
    </source>
</evidence>
<keyword evidence="8 17" id="KW-0813">Transport</keyword>
<dbReference type="PROSITE" id="PS00370">
    <property type="entry name" value="PEP_ENZYMES_PHOS_SITE"/>
    <property type="match status" value="1"/>
</dbReference>
<evidence type="ECO:0000259" key="24">
    <source>
        <dbReference type="Pfam" id="PF05524"/>
    </source>
</evidence>
<feature type="active site" description="Tele-phosphohistidine intermediate" evidence="18">
    <location>
        <position position="193"/>
    </location>
</feature>
<dbReference type="InterPro" id="IPR015813">
    <property type="entry name" value="Pyrv/PenolPyrv_kinase-like_dom"/>
</dbReference>
<evidence type="ECO:0000256" key="6">
    <source>
        <dbReference type="ARBA" id="ARBA00012232"/>
    </source>
</evidence>
<feature type="domain" description="Phosphotransferase system enzyme I N-terminal" evidence="24">
    <location>
        <begin position="7"/>
        <end position="130"/>
    </location>
</feature>
<feature type="active site" description="Proton donor" evidence="18">
    <location>
        <position position="506"/>
    </location>
</feature>
<dbReference type="Pfam" id="PF02896">
    <property type="entry name" value="PEP-utilizers_C"/>
    <property type="match status" value="1"/>
</dbReference>
<keyword evidence="12 17" id="KW-0598">Phosphotransferase system</keyword>
<keyword evidence="11 17" id="KW-0808">Transferase</keyword>
<dbReference type="InterPro" id="IPR036637">
    <property type="entry name" value="Phosphohistidine_dom_sf"/>
</dbReference>
<dbReference type="RefSeq" id="WP_307905658.1">
    <property type="nucleotide sequence ID" value="NZ_AP027060.1"/>
</dbReference>
<evidence type="ECO:0000256" key="18">
    <source>
        <dbReference type="PIRSR" id="PIRSR000732-1"/>
    </source>
</evidence>
<feature type="domain" description="PEP-utilising enzyme C-terminal" evidence="23">
    <location>
        <begin position="257"/>
        <end position="543"/>
    </location>
</feature>
<dbReference type="Gene3D" id="1.10.274.10">
    <property type="entry name" value="PtsI, HPr-binding domain"/>
    <property type="match status" value="1"/>
</dbReference>
<evidence type="ECO:0000256" key="2">
    <source>
        <dbReference type="ARBA" id="ARBA00001946"/>
    </source>
</evidence>
<feature type="coiled-coil region" evidence="21">
    <location>
        <begin position="30"/>
        <end position="64"/>
    </location>
</feature>
<keyword evidence="10 17" id="KW-0762">Sugar transport</keyword>
<feature type="binding site" evidence="19">
    <location>
        <begin position="458"/>
        <end position="459"/>
    </location>
    <ligand>
        <name>phosphoenolpyruvate</name>
        <dbReference type="ChEBI" id="CHEBI:58702"/>
    </ligand>
</feature>
<feature type="binding site" evidence="20">
    <location>
        <position position="459"/>
    </location>
    <ligand>
        <name>Mg(2+)</name>
        <dbReference type="ChEBI" id="CHEBI:18420"/>
    </ligand>
</feature>
<evidence type="ECO:0000256" key="8">
    <source>
        <dbReference type="ARBA" id="ARBA00022448"/>
    </source>
</evidence>
<dbReference type="Gene3D" id="3.50.30.10">
    <property type="entry name" value="Phosphohistidine domain"/>
    <property type="match status" value="1"/>
</dbReference>
<dbReference type="PROSITE" id="PS00742">
    <property type="entry name" value="PEP_ENZYMES_2"/>
    <property type="match status" value="1"/>
</dbReference>
<proteinExistence type="inferred from homology"/>
<evidence type="ECO:0000256" key="16">
    <source>
        <dbReference type="ARBA" id="ARBA00033235"/>
    </source>
</evidence>
<dbReference type="InterPro" id="IPR008731">
    <property type="entry name" value="PTS_EIN"/>
</dbReference>
<dbReference type="GO" id="GO:0046872">
    <property type="term" value="F:metal ion binding"/>
    <property type="evidence" value="ECO:0007669"/>
    <property type="project" value="UniProtKB-KW"/>
</dbReference>
<dbReference type="NCBIfam" id="TIGR01417">
    <property type="entry name" value="PTS_I_fam"/>
    <property type="match status" value="1"/>
</dbReference>
<organism evidence="25 26">
    <name type="scientific">Haliovirga abyssi</name>
    <dbReference type="NCBI Taxonomy" id="2996794"/>
    <lineage>
        <taxon>Bacteria</taxon>
        <taxon>Fusobacteriati</taxon>
        <taxon>Fusobacteriota</taxon>
        <taxon>Fusobacteriia</taxon>
        <taxon>Fusobacteriales</taxon>
        <taxon>Haliovirgaceae</taxon>
        <taxon>Haliovirga</taxon>
    </lineage>
</organism>
<feature type="binding site" evidence="19">
    <location>
        <position position="469"/>
    </location>
    <ligand>
        <name>phosphoenolpyruvate</name>
        <dbReference type="ChEBI" id="CHEBI:58702"/>
    </ligand>
</feature>
<dbReference type="InterPro" id="IPR023151">
    <property type="entry name" value="PEP_util_CS"/>
</dbReference>
<evidence type="ECO:0000256" key="14">
    <source>
        <dbReference type="ARBA" id="ARBA00022777"/>
    </source>
</evidence>
<dbReference type="GO" id="GO:0005737">
    <property type="term" value="C:cytoplasm"/>
    <property type="evidence" value="ECO:0007669"/>
    <property type="project" value="UniProtKB-SubCell"/>
</dbReference>
<reference evidence="25 26" key="1">
    <citation type="submission" date="2022-11" db="EMBL/GenBank/DDBJ databases">
        <title>Haliovirga abyssi gen. nov., sp. nov., a mesophilic fermentative bacterium isolated from the Iheya North hydrothermal field and the proposal of Haliovirgaceae fam. nov.</title>
        <authorList>
            <person name="Miyazaki U."/>
            <person name="Tame A."/>
            <person name="Miyazaki J."/>
            <person name="Takai K."/>
            <person name="Sawayama S."/>
            <person name="Kitajima M."/>
            <person name="Okamoto A."/>
            <person name="Nakagawa S."/>
        </authorList>
    </citation>
    <scope>NUCLEOTIDE SEQUENCE [LARGE SCALE GENOMIC DNA]</scope>
    <source>
        <strain evidence="25 26">IC12</strain>
        <plasmid evidence="25 26">pHIC</plasmid>
    </source>
</reference>
<dbReference type="FunFam" id="3.20.20.60:FF:000007">
    <property type="entry name" value="Phosphoenolpyruvate-protein phosphotransferase"/>
    <property type="match status" value="1"/>
</dbReference>
<dbReference type="GO" id="GO:0009401">
    <property type="term" value="P:phosphoenolpyruvate-dependent sugar phosphotransferase system"/>
    <property type="evidence" value="ECO:0007669"/>
    <property type="project" value="UniProtKB-KW"/>
</dbReference>
<evidence type="ECO:0000256" key="17">
    <source>
        <dbReference type="PIRNR" id="PIRNR000732"/>
    </source>
</evidence>
<sequence length="576" mass="64587">METKIVEGIGASPGIAIGEVFINDNLEPIINLSKIEEDDIEREIENLKKAQLETKKQLLEIKEKTKINFGEEKAEIFEGHITLLEDEEFFDEVVEKITDDRITASNSLEQTMKEYIEIIGNLDDEYLRERVADLYDISKRWLLNINGGESLETKIEDENIIIVSKDLTPSDTAQLDLSKVNGFITEIGGQTSHSSIMARSLGLPAVVGVTGIIEEIKTGDLVILDAINGKIFINPNDERLEEYKEKEKIFLEEKEKILQLKDKSATTKDGYKVDLWANIGNPSDVKAAGENGAEGVGLYRTEFLFMNSKELPTEEEQFKAYKIVAEEMKGKPVTIRTMDIGGDKELPYLELPKEMNPFLGWRAIRISLEKRDVFKTQLRAILRASAFGNIKIMYPMIISIGEVRKANTILEECKNELVAENIEFDKNIKTGIMVETPAVVLKAYEIAKEVDFFSIGTNDLTQYLLAVDRGNEKISYLYSTFNPAVLKAISIIINDAHRAGITVSMCGEFAGDERASAILIGLGLDAFSMSAGSILKVKRNIMSLKKESCEKIANEVLLLDTDDEVVEYVEKNLKLI</sequence>
<dbReference type="SUPFAM" id="SSF51621">
    <property type="entry name" value="Phosphoenolpyruvate/pyruvate domain"/>
    <property type="match status" value="1"/>
</dbReference>
<dbReference type="InterPro" id="IPR000121">
    <property type="entry name" value="PEP_util_C"/>
</dbReference>
<dbReference type="GO" id="GO:0008965">
    <property type="term" value="F:phosphoenolpyruvate-protein phosphotransferase activity"/>
    <property type="evidence" value="ECO:0007669"/>
    <property type="project" value="UniProtKB-EC"/>
</dbReference>
<geneLocation type="plasmid" evidence="25 26">
    <name>pHIC</name>
</geneLocation>
<evidence type="ECO:0000259" key="23">
    <source>
        <dbReference type="Pfam" id="PF02896"/>
    </source>
</evidence>
<feature type="domain" description="PEP-utilising enzyme mobile" evidence="22">
    <location>
        <begin position="158"/>
        <end position="229"/>
    </location>
</feature>
<dbReference type="PRINTS" id="PR01736">
    <property type="entry name" value="PHPHTRNFRASE"/>
</dbReference>